<protein>
    <submittedName>
        <fullName evidence="4">Paired amphipathic helix protein Sin3a</fullName>
    </submittedName>
</protein>
<evidence type="ECO:0000313" key="4">
    <source>
        <dbReference type="EMBL" id="KAF0309393.1"/>
    </source>
</evidence>
<reference evidence="4 5" key="1">
    <citation type="submission" date="2019-07" db="EMBL/GenBank/DDBJ databases">
        <title>Draft genome assembly of a fouling barnacle, Amphibalanus amphitrite (Darwin, 1854): The first reference genome for Thecostraca.</title>
        <authorList>
            <person name="Kim W."/>
        </authorList>
    </citation>
    <scope>NUCLEOTIDE SEQUENCE [LARGE SCALE GENOMIC DNA]</scope>
    <source>
        <strain evidence="4">SNU_AA5</strain>
        <tissue evidence="4">Soma without cirri and trophi</tissue>
    </source>
</reference>
<dbReference type="GO" id="GO:0006355">
    <property type="term" value="P:regulation of DNA-templated transcription"/>
    <property type="evidence" value="ECO:0007669"/>
    <property type="project" value="InterPro"/>
</dbReference>
<evidence type="ECO:0000313" key="5">
    <source>
        <dbReference type="Proteomes" id="UP000440578"/>
    </source>
</evidence>
<dbReference type="OrthoDB" id="6382148at2759"/>
<name>A0A6A4WTQ3_AMPAM</name>
<dbReference type="Gene3D" id="1.20.1160.11">
    <property type="entry name" value="Paired amphipathic helix"/>
    <property type="match status" value="1"/>
</dbReference>
<comment type="subcellular location">
    <subcellularLocation>
        <location evidence="1">Nucleus</location>
    </subcellularLocation>
</comment>
<evidence type="ECO:0000256" key="1">
    <source>
        <dbReference type="ARBA" id="ARBA00004123"/>
    </source>
</evidence>
<keyword evidence="2" id="KW-0539">Nucleus</keyword>
<evidence type="ECO:0000256" key="3">
    <source>
        <dbReference type="SAM" id="MobiDB-lite"/>
    </source>
</evidence>
<proteinExistence type="predicted"/>
<feature type="compositionally biased region" description="Polar residues" evidence="3">
    <location>
        <begin position="92"/>
        <end position="104"/>
    </location>
</feature>
<feature type="compositionally biased region" description="Basic and acidic residues" evidence="3">
    <location>
        <begin position="8"/>
        <end position="35"/>
    </location>
</feature>
<evidence type="ECO:0000256" key="2">
    <source>
        <dbReference type="ARBA" id="ARBA00023242"/>
    </source>
</evidence>
<dbReference type="AlphaFoldDB" id="A0A6A4WTQ3"/>
<feature type="compositionally biased region" description="Pro residues" evidence="3">
    <location>
        <begin position="106"/>
        <end position="139"/>
    </location>
</feature>
<comment type="caution">
    <text evidence="4">The sequence shown here is derived from an EMBL/GenBank/DDBJ whole genome shotgun (WGS) entry which is preliminary data.</text>
</comment>
<keyword evidence="5" id="KW-1185">Reference proteome</keyword>
<dbReference type="SUPFAM" id="SSF47762">
    <property type="entry name" value="PAH2 domain"/>
    <property type="match status" value="1"/>
</dbReference>
<gene>
    <name evidence="4" type="primary">Sin3a_7</name>
    <name evidence="4" type="ORF">FJT64_019487</name>
</gene>
<dbReference type="InterPro" id="IPR036600">
    <property type="entry name" value="PAH_sf"/>
</dbReference>
<dbReference type="Proteomes" id="UP000440578">
    <property type="component" value="Unassembled WGS sequence"/>
</dbReference>
<dbReference type="EMBL" id="VIIS01000406">
    <property type="protein sequence ID" value="KAF0309393.1"/>
    <property type="molecule type" value="Genomic_DNA"/>
</dbReference>
<organism evidence="4 5">
    <name type="scientific">Amphibalanus amphitrite</name>
    <name type="common">Striped barnacle</name>
    <name type="synonym">Balanus amphitrite</name>
    <dbReference type="NCBI Taxonomy" id="1232801"/>
    <lineage>
        <taxon>Eukaryota</taxon>
        <taxon>Metazoa</taxon>
        <taxon>Ecdysozoa</taxon>
        <taxon>Arthropoda</taxon>
        <taxon>Crustacea</taxon>
        <taxon>Multicrustacea</taxon>
        <taxon>Cirripedia</taxon>
        <taxon>Thoracica</taxon>
        <taxon>Thoracicalcarea</taxon>
        <taxon>Balanomorpha</taxon>
        <taxon>Balanoidea</taxon>
        <taxon>Balanidae</taxon>
        <taxon>Amphibalaninae</taxon>
        <taxon>Amphibalanus</taxon>
    </lineage>
</organism>
<sequence>MYRTSCQADDRADRPPAEYDGSRHGDGCRQRREAAAADADAGFVQPSYHRLKVEDVLSYQNQVKSKFQNNPQVHNDFLDIMKEFKAQNAVHTPTGGFQTYSDTVVPTPPPQPQQQQPPPPPLPTAPGAPPKPSHQPPTEPQGARVPDGAVQLVLRGAIGVVPAQYEHGTLPCASCLSLLASPVRRHLAVAAGRSGRISE</sequence>
<accession>A0A6A4WTQ3</accession>
<feature type="region of interest" description="Disordered" evidence="3">
    <location>
        <begin position="92"/>
        <end position="144"/>
    </location>
</feature>
<feature type="region of interest" description="Disordered" evidence="3">
    <location>
        <begin position="1"/>
        <end position="42"/>
    </location>
</feature>
<dbReference type="GO" id="GO:0005634">
    <property type="term" value="C:nucleus"/>
    <property type="evidence" value="ECO:0007669"/>
    <property type="project" value="UniProtKB-SubCell"/>
</dbReference>